<dbReference type="GO" id="GO:0005886">
    <property type="term" value="C:plasma membrane"/>
    <property type="evidence" value="ECO:0007669"/>
    <property type="project" value="UniProtKB-SubCell"/>
</dbReference>
<feature type="transmembrane region" description="Helical" evidence="7">
    <location>
        <begin position="226"/>
        <end position="243"/>
    </location>
</feature>
<dbReference type="GO" id="GO:0009246">
    <property type="term" value="P:enterobacterial common antigen biosynthetic process"/>
    <property type="evidence" value="ECO:0007669"/>
    <property type="project" value="TreeGrafter"/>
</dbReference>
<evidence type="ECO:0000259" key="8">
    <source>
        <dbReference type="Pfam" id="PF01757"/>
    </source>
</evidence>
<accession>A0A917BC70</accession>
<feature type="transmembrane region" description="Helical" evidence="7">
    <location>
        <begin position="255"/>
        <end position="277"/>
    </location>
</feature>
<dbReference type="RefSeq" id="WP_188378624.1">
    <property type="nucleotide sequence ID" value="NZ_BMEL01000004.1"/>
</dbReference>
<feature type="transmembrane region" description="Helical" evidence="7">
    <location>
        <begin position="155"/>
        <end position="173"/>
    </location>
</feature>
<keyword evidence="5 7" id="KW-1133">Transmembrane helix</keyword>
<gene>
    <name evidence="9" type="ORF">GCM10010954_33200</name>
</gene>
<name>A0A917BC70_HALAA</name>
<organism evidence="9 10">
    <name type="scientific">Halobacillus andaensis</name>
    <dbReference type="NCBI Taxonomy" id="1176239"/>
    <lineage>
        <taxon>Bacteria</taxon>
        <taxon>Bacillati</taxon>
        <taxon>Bacillota</taxon>
        <taxon>Bacilli</taxon>
        <taxon>Bacillales</taxon>
        <taxon>Bacillaceae</taxon>
        <taxon>Halobacillus</taxon>
    </lineage>
</organism>
<evidence type="ECO:0000256" key="1">
    <source>
        <dbReference type="ARBA" id="ARBA00004651"/>
    </source>
</evidence>
<dbReference type="Proteomes" id="UP000660110">
    <property type="component" value="Unassembled WGS sequence"/>
</dbReference>
<keyword evidence="3" id="KW-1003">Cell membrane</keyword>
<dbReference type="PANTHER" id="PTHR40074:SF2">
    <property type="entry name" value="O-ACETYLTRANSFERASE WECH"/>
    <property type="match status" value="1"/>
</dbReference>
<protein>
    <recommendedName>
        <fullName evidence="8">Acyltransferase 3 domain-containing protein</fullName>
    </recommendedName>
</protein>
<feature type="transmembrane region" description="Helical" evidence="7">
    <location>
        <begin position="12"/>
        <end position="31"/>
    </location>
</feature>
<evidence type="ECO:0000313" key="10">
    <source>
        <dbReference type="Proteomes" id="UP000660110"/>
    </source>
</evidence>
<feature type="transmembrane region" description="Helical" evidence="7">
    <location>
        <begin position="289"/>
        <end position="310"/>
    </location>
</feature>
<feature type="transmembrane region" description="Helical" evidence="7">
    <location>
        <begin position="85"/>
        <end position="102"/>
    </location>
</feature>
<sequence>MEKKYLYEINFVRAIACLLVVMVHVGARFYGAYDESHTTLTNFFNQISRIGTPLFAVMSGFLLYNQMAKKHFKVSHFLKSRMVKIISPFVVWSLFYLAFDYFNGIEVFPDWSNSSEVADFTYQFITGESYFHLYFISLVIQFYFLFLIIRKWMNLKTITFATILSIYVNYLFVTNNFEVNNEYVNSFINSRTFLLQWIYYFMLGALLVKLWPYIHQFLLKKSNQMFTLITGLFVLIFSVLDYHSHQQIINSNENLLHFITIPIAFIVLISLYYQLIFWKDFIMEGFIKLGNMSMGIYLIHPFVITLYQWYAPYDVFAEPIYIIPFHIMVVFICIVLLKIISFLPFSQYIVTLVKSNRKNIQYNMAESRNLIRSSN</sequence>
<evidence type="ECO:0000256" key="7">
    <source>
        <dbReference type="SAM" id="Phobius"/>
    </source>
</evidence>
<reference evidence="9" key="2">
    <citation type="submission" date="2020-09" db="EMBL/GenBank/DDBJ databases">
        <authorList>
            <person name="Sun Q."/>
            <person name="Zhou Y."/>
        </authorList>
    </citation>
    <scope>NUCLEOTIDE SEQUENCE</scope>
    <source>
        <strain evidence="9">CGMCC 1.12153</strain>
    </source>
</reference>
<evidence type="ECO:0000313" key="9">
    <source>
        <dbReference type="EMBL" id="GGF31357.1"/>
    </source>
</evidence>
<evidence type="ECO:0000256" key="5">
    <source>
        <dbReference type="ARBA" id="ARBA00022989"/>
    </source>
</evidence>
<comment type="similarity">
    <text evidence="2">Belongs to the acyltransferase 3 family.</text>
</comment>
<feature type="transmembrane region" description="Helical" evidence="7">
    <location>
        <begin position="130"/>
        <end position="148"/>
    </location>
</feature>
<proteinExistence type="inferred from homology"/>
<keyword evidence="4 7" id="KW-0812">Transmembrane</keyword>
<feature type="transmembrane region" description="Helical" evidence="7">
    <location>
        <begin position="43"/>
        <end position="64"/>
    </location>
</feature>
<dbReference type="PANTHER" id="PTHR40074">
    <property type="entry name" value="O-ACETYLTRANSFERASE WECH"/>
    <property type="match status" value="1"/>
</dbReference>
<feature type="domain" description="Acyltransferase 3" evidence="8">
    <location>
        <begin position="7"/>
        <end position="337"/>
    </location>
</feature>
<evidence type="ECO:0000256" key="6">
    <source>
        <dbReference type="ARBA" id="ARBA00023136"/>
    </source>
</evidence>
<feature type="transmembrane region" description="Helical" evidence="7">
    <location>
        <begin position="193"/>
        <end position="214"/>
    </location>
</feature>
<comment type="subcellular location">
    <subcellularLocation>
        <location evidence="1">Cell membrane</location>
        <topology evidence="1">Multi-pass membrane protein</topology>
    </subcellularLocation>
</comment>
<evidence type="ECO:0000256" key="2">
    <source>
        <dbReference type="ARBA" id="ARBA00007400"/>
    </source>
</evidence>
<dbReference type="EMBL" id="BMEL01000004">
    <property type="protein sequence ID" value="GGF31357.1"/>
    <property type="molecule type" value="Genomic_DNA"/>
</dbReference>
<keyword evidence="6 7" id="KW-0472">Membrane</keyword>
<evidence type="ECO:0000256" key="3">
    <source>
        <dbReference type="ARBA" id="ARBA00022475"/>
    </source>
</evidence>
<evidence type="ECO:0000256" key="4">
    <source>
        <dbReference type="ARBA" id="ARBA00022692"/>
    </source>
</evidence>
<dbReference type="Pfam" id="PF01757">
    <property type="entry name" value="Acyl_transf_3"/>
    <property type="match status" value="1"/>
</dbReference>
<feature type="transmembrane region" description="Helical" evidence="7">
    <location>
        <begin position="322"/>
        <end position="345"/>
    </location>
</feature>
<dbReference type="GO" id="GO:0016413">
    <property type="term" value="F:O-acetyltransferase activity"/>
    <property type="evidence" value="ECO:0007669"/>
    <property type="project" value="TreeGrafter"/>
</dbReference>
<comment type="caution">
    <text evidence="9">The sequence shown here is derived from an EMBL/GenBank/DDBJ whole genome shotgun (WGS) entry which is preliminary data.</text>
</comment>
<dbReference type="AlphaFoldDB" id="A0A917BC70"/>
<keyword evidence="10" id="KW-1185">Reference proteome</keyword>
<reference evidence="9" key="1">
    <citation type="journal article" date="2014" name="Int. J. Syst. Evol. Microbiol.">
        <title>Complete genome sequence of Corynebacterium casei LMG S-19264T (=DSM 44701T), isolated from a smear-ripened cheese.</title>
        <authorList>
            <consortium name="US DOE Joint Genome Institute (JGI-PGF)"/>
            <person name="Walter F."/>
            <person name="Albersmeier A."/>
            <person name="Kalinowski J."/>
            <person name="Ruckert C."/>
        </authorList>
    </citation>
    <scope>NUCLEOTIDE SEQUENCE</scope>
    <source>
        <strain evidence="9">CGMCC 1.12153</strain>
    </source>
</reference>
<dbReference type="InterPro" id="IPR002656">
    <property type="entry name" value="Acyl_transf_3_dom"/>
</dbReference>